<keyword evidence="2 7" id="KW-0813">Transport</keyword>
<proteinExistence type="inferred from homology"/>
<dbReference type="Gene3D" id="1.10.3720.10">
    <property type="entry name" value="MetI-like"/>
    <property type="match status" value="1"/>
</dbReference>
<dbReference type="Pfam" id="PF00528">
    <property type="entry name" value="BPD_transp_1"/>
    <property type="match status" value="1"/>
</dbReference>
<evidence type="ECO:0000256" key="6">
    <source>
        <dbReference type="ARBA" id="ARBA00023136"/>
    </source>
</evidence>
<dbReference type="SUPFAM" id="SSF161098">
    <property type="entry name" value="MetI-like"/>
    <property type="match status" value="1"/>
</dbReference>
<feature type="transmembrane region" description="Helical" evidence="7">
    <location>
        <begin position="22"/>
        <end position="40"/>
    </location>
</feature>
<evidence type="ECO:0000256" key="2">
    <source>
        <dbReference type="ARBA" id="ARBA00022448"/>
    </source>
</evidence>
<feature type="transmembrane region" description="Helical" evidence="7">
    <location>
        <begin position="138"/>
        <end position="159"/>
    </location>
</feature>
<dbReference type="InterPro" id="IPR000515">
    <property type="entry name" value="MetI-like"/>
</dbReference>
<evidence type="ECO:0000256" key="5">
    <source>
        <dbReference type="ARBA" id="ARBA00022989"/>
    </source>
</evidence>
<dbReference type="GO" id="GO:0005886">
    <property type="term" value="C:plasma membrane"/>
    <property type="evidence" value="ECO:0007669"/>
    <property type="project" value="UniProtKB-SubCell"/>
</dbReference>
<organism evidence="9 10">
    <name type="scientific">Ktedonosporobacter rubrisoli</name>
    <dbReference type="NCBI Taxonomy" id="2509675"/>
    <lineage>
        <taxon>Bacteria</taxon>
        <taxon>Bacillati</taxon>
        <taxon>Chloroflexota</taxon>
        <taxon>Ktedonobacteria</taxon>
        <taxon>Ktedonobacterales</taxon>
        <taxon>Ktedonosporobacteraceae</taxon>
        <taxon>Ktedonosporobacter</taxon>
    </lineage>
</organism>
<dbReference type="InterPro" id="IPR035906">
    <property type="entry name" value="MetI-like_sf"/>
</dbReference>
<evidence type="ECO:0000256" key="1">
    <source>
        <dbReference type="ARBA" id="ARBA00004651"/>
    </source>
</evidence>
<evidence type="ECO:0000313" key="9">
    <source>
        <dbReference type="EMBL" id="QBD74538.1"/>
    </source>
</evidence>
<evidence type="ECO:0000313" key="10">
    <source>
        <dbReference type="Proteomes" id="UP000290365"/>
    </source>
</evidence>
<dbReference type="CDD" id="cd06261">
    <property type="entry name" value="TM_PBP2"/>
    <property type="match status" value="1"/>
</dbReference>
<feature type="domain" description="ABC transmembrane type-1" evidence="8">
    <location>
        <begin position="70"/>
        <end position="258"/>
    </location>
</feature>
<keyword evidence="3" id="KW-1003">Cell membrane</keyword>
<evidence type="ECO:0000256" key="3">
    <source>
        <dbReference type="ARBA" id="ARBA00022475"/>
    </source>
</evidence>
<name>A0A4P6JHP0_KTERU</name>
<dbReference type="Proteomes" id="UP000290365">
    <property type="component" value="Chromosome"/>
</dbReference>
<dbReference type="EMBL" id="CP035758">
    <property type="protein sequence ID" value="QBD74538.1"/>
    <property type="molecule type" value="Genomic_DNA"/>
</dbReference>
<dbReference type="PANTHER" id="PTHR30151">
    <property type="entry name" value="ALKANE SULFONATE ABC TRANSPORTER-RELATED, MEMBRANE SUBUNIT"/>
    <property type="match status" value="1"/>
</dbReference>
<dbReference type="PROSITE" id="PS50928">
    <property type="entry name" value="ABC_TM1"/>
    <property type="match status" value="1"/>
</dbReference>
<gene>
    <name evidence="9" type="ORF">EPA93_00420</name>
</gene>
<accession>A0A4P6JHP0</accession>
<dbReference type="AlphaFoldDB" id="A0A4P6JHP0"/>
<reference evidence="9 10" key="1">
    <citation type="submission" date="2019-01" db="EMBL/GenBank/DDBJ databases">
        <title>Ktedonosporobacter rubrisoli SCAWS-G2.</title>
        <authorList>
            <person name="Huang Y."/>
            <person name="Yan B."/>
        </authorList>
    </citation>
    <scope>NUCLEOTIDE SEQUENCE [LARGE SCALE GENOMIC DNA]</scope>
    <source>
        <strain evidence="9 10">SCAWS-G2</strain>
    </source>
</reference>
<evidence type="ECO:0000256" key="4">
    <source>
        <dbReference type="ARBA" id="ARBA00022692"/>
    </source>
</evidence>
<dbReference type="GO" id="GO:0055085">
    <property type="term" value="P:transmembrane transport"/>
    <property type="evidence" value="ECO:0007669"/>
    <property type="project" value="InterPro"/>
</dbReference>
<evidence type="ECO:0000256" key="7">
    <source>
        <dbReference type="RuleBase" id="RU363032"/>
    </source>
</evidence>
<feature type="transmembrane region" description="Helical" evidence="7">
    <location>
        <begin position="70"/>
        <end position="96"/>
    </location>
</feature>
<dbReference type="OrthoDB" id="9796361at2"/>
<sequence>MEKGNLVQSAYPKTHTLPKPPAWLRQLLLGIGFLIAWQLYSSFSGTSSLLIASPLATLQALYSDIGNGQLISATLVSLQNLAIGMGTGIIVGLLLASLSTLSHTGHDLLILVTSVFSPLPGIAILPLAMLWFGLNPAAIIFIVVFGSIWPISANTDTGFRTIGATTRMVALNLGLSRMQTVRDVFLPAALPHILAGLRLAWAFGWRAVVGAEIVFGVAGSNGGLGWYINNARYFLNPPAIFAGLVVISVLGILLDLFFQWVEEQTIVKWGMKHTQH</sequence>
<feature type="transmembrane region" description="Helical" evidence="7">
    <location>
        <begin position="240"/>
        <end position="261"/>
    </location>
</feature>
<keyword evidence="5 7" id="KW-1133">Transmembrane helix</keyword>
<protein>
    <submittedName>
        <fullName evidence="9">ABC transporter permease</fullName>
    </submittedName>
</protein>
<feature type="transmembrane region" description="Helical" evidence="7">
    <location>
        <begin position="108"/>
        <end position="132"/>
    </location>
</feature>
<feature type="transmembrane region" description="Helical" evidence="7">
    <location>
        <begin position="207"/>
        <end position="228"/>
    </location>
</feature>
<evidence type="ECO:0000259" key="8">
    <source>
        <dbReference type="PROSITE" id="PS50928"/>
    </source>
</evidence>
<keyword evidence="4 7" id="KW-0812">Transmembrane</keyword>
<dbReference type="KEGG" id="kbs:EPA93_00420"/>
<dbReference type="PANTHER" id="PTHR30151:SF16">
    <property type="entry name" value="ABC TRANSPORTER PERMEASE PROTEIN"/>
    <property type="match status" value="1"/>
</dbReference>
<comment type="similarity">
    <text evidence="7">Belongs to the binding-protein-dependent transport system permease family.</text>
</comment>
<keyword evidence="6 7" id="KW-0472">Membrane</keyword>
<comment type="subcellular location">
    <subcellularLocation>
        <location evidence="1 7">Cell membrane</location>
        <topology evidence="1 7">Multi-pass membrane protein</topology>
    </subcellularLocation>
</comment>
<keyword evidence="10" id="KW-1185">Reference proteome</keyword>